<protein>
    <submittedName>
        <fullName evidence="1">Uncharacterized protein</fullName>
    </submittedName>
</protein>
<proteinExistence type="predicted"/>
<evidence type="ECO:0000313" key="1">
    <source>
        <dbReference type="EMBL" id="ODR97610.1"/>
    </source>
</evidence>
<evidence type="ECO:0000313" key="2">
    <source>
        <dbReference type="Proteomes" id="UP000094472"/>
    </source>
</evidence>
<comment type="caution">
    <text evidence="1">The sequence shown here is derived from an EMBL/GenBank/DDBJ whole genome shotgun (WGS) entry which is preliminary data.</text>
</comment>
<dbReference type="EMBL" id="LPWF01000025">
    <property type="protein sequence ID" value="ODR97610.1"/>
    <property type="molecule type" value="Genomic_DNA"/>
</dbReference>
<accession>A0A1E3VVM7</accession>
<dbReference type="Proteomes" id="UP000094472">
    <property type="component" value="Unassembled WGS sequence"/>
</dbReference>
<gene>
    <name evidence="1" type="ORF">AUC69_10885</name>
</gene>
<dbReference type="AlphaFoldDB" id="A0A1E3VVM7"/>
<reference evidence="1 2" key="1">
    <citation type="journal article" date="2016" name="Environ. Microbiol.">
        <title>New Methyloceanibacter diversity from North Sea sediments includes methanotroph containing solely the soluble methane monooxygenase.</title>
        <authorList>
            <person name="Vekeman B."/>
            <person name="Kerckhof F.M."/>
            <person name="Cremers G."/>
            <person name="de Vos P."/>
            <person name="Vandamme P."/>
            <person name="Boon N."/>
            <person name="Op den Camp H.J."/>
            <person name="Heylen K."/>
        </authorList>
    </citation>
    <scope>NUCLEOTIDE SEQUENCE [LARGE SCALE GENOMIC DNA]</scope>
    <source>
        <strain evidence="1 2">R-67175</strain>
    </source>
</reference>
<dbReference type="OrthoDB" id="5339490at2"/>
<organism evidence="1 2">
    <name type="scientific">Methyloceanibacter superfactus</name>
    <dbReference type="NCBI Taxonomy" id="1774969"/>
    <lineage>
        <taxon>Bacteria</taxon>
        <taxon>Pseudomonadati</taxon>
        <taxon>Pseudomonadota</taxon>
        <taxon>Alphaproteobacteria</taxon>
        <taxon>Hyphomicrobiales</taxon>
        <taxon>Hyphomicrobiaceae</taxon>
        <taxon>Methyloceanibacter</taxon>
    </lineage>
</organism>
<dbReference type="RefSeq" id="WP_069441703.1">
    <property type="nucleotide sequence ID" value="NZ_LPWF01000025.1"/>
</dbReference>
<sequence>MKTYFRRGTIIAPVTLALLAAAAFIVPASLSTHSNPVPALFQTLENARLADLGRVLDVPADSLSAALKQQGFVVHSSDQRLAEIASGSDRPTMAALMTVLEVKRP</sequence>
<name>A0A1E3VVM7_9HYPH</name>
<keyword evidence="2" id="KW-1185">Reference proteome</keyword>